<dbReference type="AlphaFoldDB" id="A0A3D2SH95"/>
<dbReference type="InterPro" id="IPR012910">
    <property type="entry name" value="Plug_dom"/>
</dbReference>
<evidence type="ECO:0000313" key="13">
    <source>
        <dbReference type="EMBL" id="HCK24978.1"/>
    </source>
</evidence>
<comment type="subcellular location">
    <subcellularLocation>
        <location evidence="1 8">Cell outer membrane</location>
        <topology evidence="1 8">Multi-pass membrane protein</topology>
    </subcellularLocation>
</comment>
<dbReference type="InterPro" id="IPR037066">
    <property type="entry name" value="Plug_dom_sf"/>
</dbReference>
<dbReference type="Pfam" id="PF00593">
    <property type="entry name" value="TonB_dep_Rec_b-barrel"/>
    <property type="match status" value="1"/>
</dbReference>
<evidence type="ECO:0000256" key="3">
    <source>
        <dbReference type="ARBA" id="ARBA00022452"/>
    </source>
</evidence>
<organism evidence="13 14">
    <name type="scientific">Bacteroides graminisolvens</name>
    <dbReference type="NCBI Taxonomy" id="477666"/>
    <lineage>
        <taxon>Bacteria</taxon>
        <taxon>Pseudomonadati</taxon>
        <taxon>Bacteroidota</taxon>
        <taxon>Bacteroidia</taxon>
        <taxon>Bacteroidales</taxon>
        <taxon>Bacteroidaceae</taxon>
        <taxon>Bacteroides</taxon>
    </lineage>
</organism>
<dbReference type="EMBL" id="DPVG01000343">
    <property type="protein sequence ID" value="HCK24978.1"/>
    <property type="molecule type" value="Genomic_DNA"/>
</dbReference>
<evidence type="ECO:0000256" key="9">
    <source>
        <dbReference type="RuleBase" id="RU003357"/>
    </source>
</evidence>
<dbReference type="NCBIfam" id="TIGR04057">
    <property type="entry name" value="SusC_RagA_signa"/>
    <property type="match status" value="1"/>
</dbReference>
<dbReference type="PROSITE" id="PS52016">
    <property type="entry name" value="TONB_DEPENDENT_REC_3"/>
    <property type="match status" value="1"/>
</dbReference>
<dbReference type="NCBIfam" id="TIGR04056">
    <property type="entry name" value="OMP_RagA_SusC"/>
    <property type="match status" value="1"/>
</dbReference>
<dbReference type="FunFam" id="2.60.40.1120:FF:000003">
    <property type="entry name" value="Outer membrane protein Omp121"/>
    <property type="match status" value="1"/>
</dbReference>
<dbReference type="Gene3D" id="2.170.130.10">
    <property type="entry name" value="TonB-dependent receptor, plug domain"/>
    <property type="match status" value="1"/>
</dbReference>
<sequence>MKQVNLRILRTILPLLLGMFLSIGAFAQQISIKGHVKDVTGEPIIGANILVKGTSNGTITDFDGNFVLNAPQNSILVFSFVGYKSAEIPAARNMVVTLQDDAVMLEEAVVIGYGTVKKNDATGSVTAIKPDKLNRGLTTNAQDLMAGKIAGVNVVSNGGTPGGGATIRIRGGSSLSASNDPLIIIDGLAMDNDGVKGLANPLSMVNPNDIETFTVLKDASATAIYGSRASNGVIIITTKKGSAGAAPSVAYDGNVSMSNVKETLDVLNASDYRKWIVALYGEDSDAYRALGNSNTDWQDEIYRTALSTDHNLTISGGLKNMPYRVSLGYTNQNGIIETSKFERYTASVNVAPSFLDGYLKLNGNLKAMLAKSRYADSGVVGAAARFDPTQSVYSSDDVYKNYFGGYFQWTTNGTSLNDPNWTRTFNSLAPANPVSTLEMKNDRATSKSLVGNLEVDYKFHFLPDLRLHMNGGMDVSTGKQNTDVSPYSASNNYYGSYGWEKIDKYNLSFNSYLQYTKELNIHNFDVMGGYEWQHFHREGSSRYNGYYQSTHTEKPGDAYNLTTKEWASENFLVSFFGRLNYSLLDRYLFTATVRHDGSSRFHKDNRWGTFPSFALGWKIKEEAFMKDVDLFSDLKLRLGYGMTGQQNIGSDYAYFASYNANKDGAYYPIGYGDGETYRPNAYNKNLKWEKTTTYNAGLDFGFLNGRITASADYYFRKTDDLLNYVYVAAGTNFKNQVNANVGSLENKGFEFTINTKPIVEKDLTWDVGFNLTYNKNEITKLTSGEGEGYYVTTGGISAGTGNTVQAHAVGQPASSFYVYQQVYDKNGKPIENLFVDRNGDGVVNESDKYFYKKPTADVLMGFTSKLIYKAWDLSFSLRASFNNYVYNDVESNNSDMGTLYAPSNFLVNRPTMVLANNFQGTGNYYMSDYYVQNASFLKCDNITLGYSFKRLFGLGVSGRAYAAVSNVFTITDYKGLDPEVNGGIDRDIYPRPLVSLIGLSLNF</sequence>
<dbReference type="GO" id="GO:0009279">
    <property type="term" value="C:cell outer membrane"/>
    <property type="evidence" value="ECO:0007669"/>
    <property type="project" value="UniProtKB-SubCell"/>
</dbReference>
<proteinExistence type="inferred from homology"/>
<protein>
    <submittedName>
        <fullName evidence="13">SusC/RagA family protein</fullName>
    </submittedName>
</protein>
<evidence type="ECO:0000256" key="6">
    <source>
        <dbReference type="ARBA" id="ARBA00023136"/>
    </source>
</evidence>
<evidence type="ECO:0000259" key="11">
    <source>
        <dbReference type="Pfam" id="PF00593"/>
    </source>
</evidence>
<evidence type="ECO:0000256" key="1">
    <source>
        <dbReference type="ARBA" id="ARBA00004571"/>
    </source>
</evidence>
<evidence type="ECO:0000313" key="14">
    <source>
        <dbReference type="Proteomes" id="UP000263098"/>
    </source>
</evidence>
<keyword evidence="2 8" id="KW-0813">Transport</keyword>
<keyword evidence="5 9" id="KW-0798">TonB box</keyword>
<dbReference type="Proteomes" id="UP000263098">
    <property type="component" value="Unassembled WGS sequence"/>
</dbReference>
<dbReference type="InterPro" id="IPR000531">
    <property type="entry name" value="Beta-barrel_TonB"/>
</dbReference>
<dbReference type="Pfam" id="PF13715">
    <property type="entry name" value="CarbopepD_reg_2"/>
    <property type="match status" value="1"/>
</dbReference>
<evidence type="ECO:0000256" key="8">
    <source>
        <dbReference type="PROSITE-ProRule" id="PRU01360"/>
    </source>
</evidence>
<dbReference type="Gene3D" id="2.60.40.1120">
    <property type="entry name" value="Carboxypeptidase-like, regulatory domain"/>
    <property type="match status" value="1"/>
</dbReference>
<evidence type="ECO:0000256" key="7">
    <source>
        <dbReference type="ARBA" id="ARBA00023237"/>
    </source>
</evidence>
<accession>A0A3D2SH95</accession>
<comment type="caution">
    <text evidence="13">The sequence shown here is derived from an EMBL/GenBank/DDBJ whole genome shotgun (WGS) entry which is preliminary data.</text>
</comment>
<dbReference type="SUPFAM" id="SSF56935">
    <property type="entry name" value="Porins"/>
    <property type="match status" value="1"/>
</dbReference>
<evidence type="ECO:0000259" key="12">
    <source>
        <dbReference type="Pfam" id="PF07715"/>
    </source>
</evidence>
<feature type="domain" description="TonB-dependent receptor-like beta-barrel" evidence="11">
    <location>
        <begin position="388"/>
        <end position="786"/>
    </location>
</feature>
<dbReference type="InterPro" id="IPR023996">
    <property type="entry name" value="TonB-dep_OMP_SusC/RagA"/>
</dbReference>
<dbReference type="Pfam" id="PF07715">
    <property type="entry name" value="Plug"/>
    <property type="match status" value="1"/>
</dbReference>
<keyword evidence="7 8" id="KW-0998">Cell outer membrane</keyword>
<evidence type="ECO:0000256" key="10">
    <source>
        <dbReference type="SAM" id="SignalP"/>
    </source>
</evidence>
<keyword evidence="6 8" id="KW-0472">Membrane</keyword>
<name>A0A3D2SH95_9BACE</name>
<keyword evidence="10" id="KW-0732">Signal</keyword>
<keyword evidence="3 8" id="KW-1134">Transmembrane beta strand</keyword>
<feature type="chain" id="PRO_5017712755" evidence="10">
    <location>
        <begin position="28"/>
        <end position="1003"/>
    </location>
</feature>
<comment type="similarity">
    <text evidence="8 9">Belongs to the TonB-dependent receptor family.</text>
</comment>
<evidence type="ECO:0000256" key="5">
    <source>
        <dbReference type="ARBA" id="ARBA00023077"/>
    </source>
</evidence>
<feature type="domain" description="TonB-dependent receptor plug" evidence="12">
    <location>
        <begin position="118"/>
        <end position="233"/>
    </location>
</feature>
<gene>
    <name evidence="13" type="ORF">DHW31_09405</name>
</gene>
<feature type="signal peptide" evidence="10">
    <location>
        <begin position="1"/>
        <end position="27"/>
    </location>
</feature>
<evidence type="ECO:0000256" key="2">
    <source>
        <dbReference type="ARBA" id="ARBA00022448"/>
    </source>
</evidence>
<dbReference type="InterPro" id="IPR023997">
    <property type="entry name" value="TonB-dep_OMP_SusC/RagA_CS"/>
</dbReference>
<dbReference type="InterPro" id="IPR036942">
    <property type="entry name" value="Beta-barrel_TonB_sf"/>
</dbReference>
<dbReference type="InterPro" id="IPR039426">
    <property type="entry name" value="TonB-dep_rcpt-like"/>
</dbReference>
<keyword evidence="4 8" id="KW-0812">Transmembrane</keyword>
<dbReference type="InterPro" id="IPR008969">
    <property type="entry name" value="CarboxyPept-like_regulatory"/>
</dbReference>
<evidence type="ECO:0000256" key="4">
    <source>
        <dbReference type="ARBA" id="ARBA00022692"/>
    </source>
</evidence>
<dbReference type="Gene3D" id="2.40.170.20">
    <property type="entry name" value="TonB-dependent receptor, beta-barrel domain"/>
    <property type="match status" value="1"/>
</dbReference>
<dbReference type="SUPFAM" id="SSF49464">
    <property type="entry name" value="Carboxypeptidase regulatory domain-like"/>
    <property type="match status" value="1"/>
</dbReference>
<reference evidence="13 14" key="1">
    <citation type="journal article" date="2018" name="Nat. Biotechnol.">
        <title>A standardized bacterial taxonomy based on genome phylogeny substantially revises the tree of life.</title>
        <authorList>
            <person name="Parks D.H."/>
            <person name="Chuvochina M."/>
            <person name="Waite D.W."/>
            <person name="Rinke C."/>
            <person name="Skarshewski A."/>
            <person name="Chaumeil P.A."/>
            <person name="Hugenholtz P."/>
        </authorList>
    </citation>
    <scope>NUCLEOTIDE SEQUENCE [LARGE SCALE GENOMIC DNA]</scope>
    <source>
        <strain evidence="13">UBA9667</strain>
    </source>
</reference>